<evidence type="ECO:0000313" key="7">
    <source>
        <dbReference type="EMBL" id="KAJ5397748.1"/>
    </source>
</evidence>
<dbReference type="GO" id="GO:0072330">
    <property type="term" value="P:monocarboxylic acid biosynthetic process"/>
    <property type="evidence" value="ECO:0007669"/>
    <property type="project" value="UniProtKB-ARBA"/>
</dbReference>
<keyword evidence="4" id="KW-0256">Endoplasmic reticulum</keyword>
<dbReference type="EMBL" id="JAPZBU010000006">
    <property type="protein sequence ID" value="KAJ5397748.1"/>
    <property type="molecule type" value="Genomic_DNA"/>
</dbReference>
<comment type="caution">
    <text evidence="7">The sequence shown here is derived from an EMBL/GenBank/DDBJ whole genome shotgun (WGS) entry which is preliminary data.</text>
</comment>
<comment type="subcellular location">
    <subcellularLocation>
        <location evidence="2">Endoplasmic reticulum</location>
    </subcellularLocation>
    <subcellularLocation>
        <location evidence="3">Membrane</location>
    </subcellularLocation>
    <subcellularLocation>
        <location evidence="1">Mitochondrion</location>
    </subcellularLocation>
</comment>
<evidence type="ECO:0000256" key="1">
    <source>
        <dbReference type="ARBA" id="ARBA00004173"/>
    </source>
</evidence>
<dbReference type="PANTHER" id="PTHR48182:SF2">
    <property type="entry name" value="PROTEIN SERAC1"/>
    <property type="match status" value="1"/>
</dbReference>
<reference evidence="7" key="2">
    <citation type="journal article" date="2023" name="IMA Fungus">
        <title>Comparative genomic study of the Penicillium genus elucidates a diverse pangenome and 15 lateral gene transfer events.</title>
        <authorList>
            <person name="Petersen C."/>
            <person name="Sorensen T."/>
            <person name="Nielsen M.R."/>
            <person name="Sondergaard T.E."/>
            <person name="Sorensen J.L."/>
            <person name="Fitzpatrick D.A."/>
            <person name="Frisvad J.C."/>
            <person name="Nielsen K.L."/>
        </authorList>
    </citation>
    <scope>NUCLEOTIDE SEQUENCE</scope>
    <source>
        <strain evidence="7">IBT 29677</strain>
    </source>
</reference>
<evidence type="ECO:0000313" key="8">
    <source>
        <dbReference type="Proteomes" id="UP001147747"/>
    </source>
</evidence>
<keyword evidence="8" id="KW-1185">Reference proteome</keyword>
<dbReference type="PANTHER" id="PTHR48182">
    <property type="entry name" value="PROTEIN SERAC1"/>
    <property type="match status" value="1"/>
</dbReference>
<evidence type="ECO:0000256" key="4">
    <source>
        <dbReference type="ARBA" id="ARBA00022824"/>
    </source>
</evidence>
<sequence length="303" mass="34573">MDFDQFDEKLMALEAVHQVEENPAQILVFLHGITGDSKTTWEAPSPPNEVPSEDDNEPALWVSKLLPNDFNANIYTCGWDWTVPNTMHDLAGSFIKTLSSLADNVLRQKHKSFPIVLVGHDLGGIIIQKAMLMFQDLSADPRYLRIAANIAGIILIDTPFEGTVGNFYSDNQGIEPLVNPQDNELVDTSYLELLHIQSSIRREVVADFYQLVIKFQQLKTIGPLTCFCSGSPQYQFDNALLYMEQVPEVKWRIIEVLPSRSDFNEKAEPEYKEFVKQVRDQIDFRRSAYRWIDMSDCFGWSTG</sequence>
<dbReference type="Proteomes" id="UP001147747">
    <property type="component" value="Unassembled WGS sequence"/>
</dbReference>
<dbReference type="InterPro" id="IPR052374">
    <property type="entry name" value="SERAC1"/>
</dbReference>
<dbReference type="GeneID" id="81369478"/>
<dbReference type="RefSeq" id="XP_056489800.1">
    <property type="nucleotide sequence ID" value="XM_056630498.1"/>
</dbReference>
<dbReference type="InterPro" id="IPR029058">
    <property type="entry name" value="AB_hydrolase_fold"/>
</dbReference>
<gene>
    <name evidence="7" type="ORF">N7509_005861</name>
</gene>
<dbReference type="GO" id="GO:0005783">
    <property type="term" value="C:endoplasmic reticulum"/>
    <property type="evidence" value="ECO:0007669"/>
    <property type="project" value="UniProtKB-SubCell"/>
</dbReference>
<dbReference type="AlphaFoldDB" id="A0A9W9W2Y7"/>
<protein>
    <submittedName>
        <fullName evidence="7">Uncharacterized protein</fullName>
    </submittedName>
</protein>
<keyword evidence="5" id="KW-0496">Mitochondrion</keyword>
<dbReference type="GO" id="GO:0016020">
    <property type="term" value="C:membrane"/>
    <property type="evidence" value="ECO:0007669"/>
    <property type="project" value="UniProtKB-SubCell"/>
</dbReference>
<dbReference type="GO" id="GO:0005739">
    <property type="term" value="C:mitochondrion"/>
    <property type="evidence" value="ECO:0007669"/>
    <property type="project" value="UniProtKB-SubCell"/>
</dbReference>
<organism evidence="7 8">
    <name type="scientific">Penicillium cosmopolitanum</name>
    <dbReference type="NCBI Taxonomy" id="1131564"/>
    <lineage>
        <taxon>Eukaryota</taxon>
        <taxon>Fungi</taxon>
        <taxon>Dikarya</taxon>
        <taxon>Ascomycota</taxon>
        <taxon>Pezizomycotina</taxon>
        <taxon>Eurotiomycetes</taxon>
        <taxon>Eurotiomycetidae</taxon>
        <taxon>Eurotiales</taxon>
        <taxon>Aspergillaceae</taxon>
        <taxon>Penicillium</taxon>
    </lineage>
</organism>
<evidence type="ECO:0000256" key="2">
    <source>
        <dbReference type="ARBA" id="ARBA00004240"/>
    </source>
</evidence>
<accession>A0A9W9W2Y7</accession>
<evidence type="ECO:0000256" key="3">
    <source>
        <dbReference type="ARBA" id="ARBA00004370"/>
    </source>
</evidence>
<dbReference type="Gene3D" id="3.40.50.1820">
    <property type="entry name" value="alpha/beta hydrolase"/>
    <property type="match status" value="1"/>
</dbReference>
<dbReference type="GO" id="GO:0017000">
    <property type="term" value="P:antibiotic biosynthetic process"/>
    <property type="evidence" value="ECO:0007669"/>
    <property type="project" value="UniProtKB-ARBA"/>
</dbReference>
<proteinExistence type="predicted"/>
<reference evidence="7" key="1">
    <citation type="submission" date="2022-12" db="EMBL/GenBank/DDBJ databases">
        <authorList>
            <person name="Petersen C."/>
        </authorList>
    </citation>
    <scope>NUCLEOTIDE SEQUENCE</scope>
    <source>
        <strain evidence="7">IBT 29677</strain>
    </source>
</reference>
<evidence type="ECO:0000256" key="6">
    <source>
        <dbReference type="ARBA" id="ARBA00023136"/>
    </source>
</evidence>
<dbReference type="SUPFAM" id="SSF53474">
    <property type="entry name" value="alpha/beta-Hydrolases"/>
    <property type="match status" value="1"/>
</dbReference>
<dbReference type="OrthoDB" id="427518at2759"/>
<keyword evidence="6" id="KW-0472">Membrane</keyword>
<name>A0A9W9W2Y7_9EURO</name>
<evidence type="ECO:0000256" key="5">
    <source>
        <dbReference type="ARBA" id="ARBA00023128"/>
    </source>
</evidence>